<dbReference type="EMBL" id="BGZK01000103">
    <property type="protein sequence ID" value="GBP18983.1"/>
    <property type="molecule type" value="Genomic_DNA"/>
</dbReference>
<comment type="caution">
    <text evidence="1">The sequence shown here is derived from an EMBL/GenBank/DDBJ whole genome shotgun (WGS) entry which is preliminary data.</text>
</comment>
<protein>
    <submittedName>
        <fullName evidence="1">Uncharacterized protein</fullName>
    </submittedName>
</protein>
<dbReference type="Proteomes" id="UP000299102">
    <property type="component" value="Unassembled WGS sequence"/>
</dbReference>
<gene>
    <name evidence="1" type="ORF">EVAR_78451_1</name>
</gene>
<accession>A0A4C1TY33</accession>
<dbReference type="AlphaFoldDB" id="A0A4C1TY33"/>
<reference evidence="1 2" key="1">
    <citation type="journal article" date="2019" name="Commun. Biol.">
        <title>The bagworm genome reveals a unique fibroin gene that provides high tensile strength.</title>
        <authorList>
            <person name="Kono N."/>
            <person name="Nakamura H."/>
            <person name="Ohtoshi R."/>
            <person name="Tomita M."/>
            <person name="Numata K."/>
            <person name="Arakawa K."/>
        </authorList>
    </citation>
    <scope>NUCLEOTIDE SEQUENCE [LARGE SCALE GENOMIC DNA]</scope>
</reference>
<keyword evidence="2" id="KW-1185">Reference proteome</keyword>
<proteinExistence type="predicted"/>
<evidence type="ECO:0000313" key="1">
    <source>
        <dbReference type="EMBL" id="GBP18983.1"/>
    </source>
</evidence>
<evidence type="ECO:0000313" key="2">
    <source>
        <dbReference type="Proteomes" id="UP000299102"/>
    </source>
</evidence>
<organism evidence="1 2">
    <name type="scientific">Eumeta variegata</name>
    <name type="common">Bagworm moth</name>
    <name type="synonym">Eumeta japonica</name>
    <dbReference type="NCBI Taxonomy" id="151549"/>
    <lineage>
        <taxon>Eukaryota</taxon>
        <taxon>Metazoa</taxon>
        <taxon>Ecdysozoa</taxon>
        <taxon>Arthropoda</taxon>
        <taxon>Hexapoda</taxon>
        <taxon>Insecta</taxon>
        <taxon>Pterygota</taxon>
        <taxon>Neoptera</taxon>
        <taxon>Endopterygota</taxon>
        <taxon>Lepidoptera</taxon>
        <taxon>Glossata</taxon>
        <taxon>Ditrysia</taxon>
        <taxon>Tineoidea</taxon>
        <taxon>Psychidae</taxon>
        <taxon>Oiketicinae</taxon>
        <taxon>Eumeta</taxon>
    </lineage>
</organism>
<name>A0A4C1TY33_EUMVA</name>
<sequence>MNHRYWCIHVPHAEIFSYPCVASLISTFHASSSVRVSRYVRASARLDGAGAQKRQPNRSFINTSPTRRHCSVRPRIIIRKLCCYRADAPLAVVFRPITTSHSSTNELETETKSKAEIVHTEGHNKYQNELSIHMVLPPLWLSGMLYFTLTAVKSSGFGPGSIRFDFVYSKLETQTMARHSSSMDKSNLRRVTNVLLAFWEGIRYPVLGNRIEGAMGHRNSHSSDEAHKRSCHFTSAFY</sequence>